<gene>
    <name evidence="1" type="ORF">H9756_08795</name>
</gene>
<accession>A0A9D2P569</accession>
<protein>
    <submittedName>
        <fullName evidence="1">Uncharacterized protein</fullName>
    </submittedName>
</protein>
<reference evidence="1" key="1">
    <citation type="journal article" date="2021" name="PeerJ">
        <title>Extensive microbial diversity within the chicken gut microbiome revealed by metagenomics and culture.</title>
        <authorList>
            <person name="Gilroy R."/>
            <person name="Ravi A."/>
            <person name="Getino M."/>
            <person name="Pursley I."/>
            <person name="Horton D.L."/>
            <person name="Alikhan N.F."/>
            <person name="Baker D."/>
            <person name="Gharbi K."/>
            <person name="Hall N."/>
            <person name="Watson M."/>
            <person name="Adriaenssens E.M."/>
            <person name="Foster-Nyarko E."/>
            <person name="Jarju S."/>
            <person name="Secka A."/>
            <person name="Antonio M."/>
            <person name="Oren A."/>
            <person name="Chaudhuri R.R."/>
            <person name="La Ragione R."/>
            <person name="Hildebrand F."/>
            <person name="Pallen M.J."/>
        </authorList>
    </citation>
    <scope>NUCLEOTIDE SEQUENCE</scope>
    <source>
        <strain evidence="1">CHK165-2605</strain>
    </source>
</reference>
<reference evidence="1" key="2">
    <citation type="submission" date="2021-04" db="EMBL/GenBank/DDBJ databases">
        <authorList>
            <person name="Gilroy R."/>
        </authorList>
    </citation>
    <scope>NUCLEOTIDE SEQUENCE</scope>
    <source>
        <strain evidence="1">CHK165-2605</strain>
    </source>
</reference>
<dbReference type="AlphaFoldDB" id="A0A9D2P569"/>
<proteinExistence type="predicted"/>
<organism evidence="1 2">
    <name type="scientific">Candidatus Mediterraneibacter gallistercoris</name>
    <dbReference type="NCBI Taxonomy" id="2838671"/>
    <lineage>
        <taxon>Bacteria</taxon>
        <taxon>Bacillati</taxon>
        <taxon>Bacillota</taxon>
        <taxon>Clostridia</taxon>
        <taxon>Lachnospirales</taxon>
        <taxon>Lachnospiraceae</taxon>
        <taxon>Mediterraneibacter</taxon>
    </lineage>
</organism>
<name>A0A9D2P569_9FIRM</name>
<comment type="caution">
    <text evidence="1">The sequence shown here is derived from an EMBL/GenBank/DDBJ whole genome shotgun (WGS) entry which is preliminary data.</text>
</comment>
<evidence type="ECO:0000313" key="1">
    <source>
        <dbReference type="EMBL" id="HJC43759.1"/>
    </source>
</evidence>
<dbReference type="Proteomes" id="UP000823895">
    <property type="component" value="Unassembled WGS sequence"/>
</dbReference>
<sequence length="87" mass="9979">MTTGLFGLLCIFRHAPRQWSIEFPRGFAEDRSLTAVENVRKELSEEEGIGGFQWVCEERFREMIRNGDITDGFTLSAYAQLLCTDKS</sequence>
<dbReference type="EMBL" id="DWWI01000183">
    <property type="protein sequence ID" value="HJC43759.1"/>
    <property type="molecule type" value="Genomic_DNA"/>
</dbReference>
<evidence type="ECO:0000313" key="2">
    <source>
        <dbReference type="Proteomes" id="UP000823895"/>
    </source>
</evidence>